<dbReference type="Proteomes" id="UP000509750">
    <property type="component" value="Plasmid unnamed3"/>
</dbReference>
<gene>
    <name evidence="1" type="ORF">HUG10_20440</name>
</gene>
<dbReference type="RefSeq" id="WP_179171552.1">
    <property type="nucleotide sequence ID" value="NZ_CP058532.1"/>
</dbReference>
<dbReference type="KEGG" id="halg:HUG10_20440"/>
<keyword evidence="2" id="KW-1185">Reference proteome</keyword>
<accession>A0A7D5KYI7</accession>
<sequence>MAKLYDTTIYGSLHIPGVARFTATSSGIELMKTIDLAGNDLVDGGSTIWDSSAGNVPQSSLGGPASSLSTFPLANADLANSDVTITAGNALTGGGSIALGGSTTLNVNESAIDHSNLAGVGASDHHARYTDTEAVAAVNAETSLSVDITGDADTLDGNHASAFATAGHHHDNDYLSDNGDSLSGNYSLSSFYTFTVNSDAEVRMEPGSASEYIYDMSSGTSKLRRNILSWYNQATSSTSHELGFRSGTGFHVRNNVDGVDFVFGSDLQTVDHSSSTVNTYATQSWVNSSADVPNADYADNAGQLGGTDASEYLSAGSNAFISGTWTFNNGLRTDEDAPIALGNGEFEMEVEGVSGRLLLNRGSTRVFDVDSNAQVRFNRHILSSSGDVIYDSSSNHVPSARVQSSGLDADTVDGQHASALGGLAHYIANSSIGININQTSWTAVPFDVTEENSDTSMFIPGPFSSDYTTINEAGVYLIQASLFFQSSGQSRAAPMARITSNGTEIGGRAATGYMRDTESHDHASLHPMAVVNVSSGNSAQISVETQADGDTSGSVILTADRNQFQIFKIG</sequence>
<dbReference type="OrthoDB" id="347946at2157"/>
<keyword evidence="1" id="KW-0614">Plasmid</keyword>
<dbReference type="GeneID" id="56031255"/>
<protein>
    <submittedName>
        <fullName evidence="1">Uncharacterized protein</fullName>
    </submittedName>
</protein>
<evidence type="ECO:0000313" key="2">
    <source>
        <dbReference type="Proteomes" id="UP000509750"/>
    </source>
</evidence>
<proteinExistence type="predicted"/>
<dbReference type="AlphaFoldDB" id="A0A7D5KYI7"/>
<name>A0A7D5KYI7_9EURY</name>
<reference evidence="1 2" key="1">
    <citation type="submission" date="2020-07" db="EMBL/GenBank/DDBJ databases">
        <title>Gai3-2, isolated from salt lake.</title>
        <authorList>
            <person name="Cui H."/>
            <person name="Shi X."/>
        </authorList>
    </citation>
    <scope>NUCLEOTIDE SEQUENCE [LARGE SCALE GENOMIC DNA]</scope>
    <source>
        <strain evidence="1 2">Gai3-2</strain>
        <plasmid evidence="1 2">unnamed3</plasmid>
    </source>
</reference>
<geneLocation type="plasmid" evidence="1 2">
    <name>unnamed3</name>
</geneLocation>
<organism evidence="1 2">
    <name type="scientific">Halorarum halophilum</name>
    <dbReference type="NCBI Taxonomy" id="2743090"/>
    <lineage>
        <taxon>Archaea</taxon>
        <taxon>Methanobacteriati</taxon>
        <taxon>Methanobacteriota</taxon>
        <taxon>Stenosarchaea group</taxon>
        <taxon>Halobacteria</taxon>
        <taxon>Halobacteriales</taxon>
        <taxon>Haloferacaceae</taxon>
        <taxon>Halorarum</taxon>
    </lineage>
</organism>
<dbReference type="EMBL" id="CP058532">
    <property type="protein sequence ID" value="QLG29978.1"/>
    <property type="molecule type" value="Genomic_DNA"/>
</dbReference>
<evidence type="ECO:0000313" key="1">
    <source>
        <dbReference type="EMBL" id="QLG29978.1"/>
    </source>
</evidence>